<dbReference type="GO" id="GO:0016757">
    <property type="term" value="F:glycosyltransferase activity"/>
    <property type="evidence" value="ECO:0007669"/>
    <property type="project" value="UniProtKB-ARBA"/>
</dbReference>
<dbReference type="Proteomes" id="UP001155586">
    <property type="component" value="Unassembled WGS sequence"/>
</dbReference>
<dbReference type="RefSeq" id="WP_265686536.1">
    <property type="nucleotide sequence ID" value="NZ_JAKRRX010000010.1"/>
</dbReference>
<dbReference type="InterPro" id="IPR001296">
    <property type="entry name" value="Glyco_trans_1"/>
</dbReference>
<dbReference type="Pfam" id="PF13477">
    <property type="entry name" value="Glyco_trans_4_2"/>
    <property type="match status" value="1"/>
</dbReference>
<protein>
    <submittedName>
        <fullName evidence="3">Glycosyltransferase family 4 protein</fullName>
    </submittedName>
</protein>
<dbReference type="PANTHER" id="PTHR12526">
    <property type="entry name" value="GLYCOSYLTRANSFERASE"/>
    <property type="match status" value="1"/>
</dbReference>
<accession>A0A9X3CBW6</accession>
<name>A0A9X3CBW6_9VIBR</name>
<dbReference type="PANTHER" id="PTHR12526:SF638">
    <property type="entry name" value="SPORE COAT PROTEIN SA"/>
    <property type="match status" value="1"/>
</dbReference>
<reference evidence="3" key="1">
    <citation type="submission" date="2022-02" db="EMBL/GenBank/DDBJ databases">
        <title>Vibrio sp. nov., a new bacterium isolated from Bohai sea, China.</title>
        <authorList>
            <person name="Yuan Y."/>
        </authorList>
    </citation>
    <scope>NUCLEOTIDE SEQUENCE</scope>
    <source>
        <strain evidence="3">DBSS07</strain>
    </source>
</reference>
<dbReference type="EMBL" id="JAKRRX010000010">
    <property type="protein sequence ID" value="MCW8332821.1"/>
    <property type="molecule type" value="Genomic_DNA"/>
</dbReference>
<evidence type="ECO:0000259" key="2">
    <source>
        <dbReference type="Pfam" id="PF13477"/>
    </source>
</evidence>
<proteinExistence type="predicted"/>
<gene>
    <name evidence="3" type="ORF">MD483_03115</name>
</gene>
<feature type="domain" description="Glycosyl transferase family 1" evidence="1">
    <location>
        <begin position="182"/>
        <end position="356"/>
    </location>
</feature>
<feature type="domain" description="Glycosyltransferase subfamily 4-like N-terminal" evidence="2">
    <location>
        <begin position="7"/>
        <end position="134"/>
    </location>
</feature>
<organism evidence="3 4">
    <name type="scientific">Vibrio paucivorans</name>
    <dbReference type="NCBI Taxonomy" id="2829489"/>
    <lineage>
        <taxon>Bacteria</taxon>
        <taxon>Pseudomonadati</taxon>
        <taxon>Pseudomonadota</taxon>
        <taxon>Gammaproteobacteria</taxon>
        <taxon>Vibrionales</taxon>
        <taxon>Vibrionaceae</taxon>
        <taxon>Vibrio</taxon>
    </lineage>
</organism>
<dbReference type="InterPro" id="IPR028098">
    <property type="entry name" value="Glyco_trans_4-like_N"/>
</dbReference>
<keyword evidence="4" id="KW-1185">Reference proteome</keyword>
<comment type="caution">
    <text evidence="3">The sequence shown here is derived from an EMBL/GenBank/DDBJ whole genome shotgun (WGS) entry which is preliminary data.</text>
</comment>
<dbReference type="Gene3D" id="3.40.50.2000">
    <property type="entry name" value="Glycogen Phosphorylase B"/>
    <property type="match status" value="2"/>
</dbReference>
<evidence type="ECO:0000313" key="4">
    <source>
        <dbReference type="Proteomes" id="UP001155586"/>
    </source>
</evidence>
<dbReference type="SUPFAM" id="SSF53756">
    <property type="entry name" value="UDP-Glycosyltransferase/glycogen phosphorylase"/>
    <property type="match status" value="1"/>
</dbReference>
<dbReference type="AlphaFoldDB" id="A0A9X3CBW6"/>
<evidence type="ECO:0000259" key="1">
    <source>
        <dbReference type="Pfam" id="PF00534"/>
    </source>
</evidence>
<sequence>MKKIVITSNTSWFVFNFFRSSIVEFMKDGNEVYVLAPKDAYSSRLVELGCNYQEVSVDRSGARIATEVSTFRSLCQYIYRIQPDCVLNFTPKMNIYCTLAARLHSIKVVNSVAGLGSIFSEKGFKPLLGKALLRMTQPLAHHVVFQNPDDWKVYLDNKLVKRELSSRVHGIGINLKRFRPHPAPNDGVTRFILVARMLVNKGVVDFVNAAKAVDEYYQLRKQAGFSVPQYEFSLLGFVDEDNPQGIPLSQLEWWNDNTPVKFLGETDDVFAVVKEQDCVVLPSFYREGMPQCLIEACAMAKPIITTDNVGCRETIIDGETGLLVKPQSVPELKEAMISMIEMGYKKRLQLGRKGRKKAEKDFCHLKVSRHYLQVIESLI</sequence>
<evidence type="ECO:0000313" key="3">
    <source>
        <dbReference type="EMBL" id="MCW8332821.1"/>
    </source>
</evidence>
<dbReference type="Pfam" id="PF00534">
    <property type="entry name" value="Glycos_transf_1"/>
    <property type="match status" value="1"/>
</dbReference>
<dbReference type="CDD" id="cd03808">
    <property type="entry name" value="GT4_CapM-like"/>
    <property type="match status" value="1"/>
</dbReference>